<dbReference type="SMART" id="SM00822">
    <property type="entry name" value="PKS_KR"/>
    <property type="match status" value="1"/>
</dbReference>
<reference evidence="7 8" key="2">
    <citation type="submission" date="2015-05" db="EMBL/GenBank/DDBJ databases">
        <authorList>
            <person name="Morales-Cruz A."/>
            <person name="Amrine K.C."/>
            <person name="Cantu D."/>
        </authorList>
    </citation>
    <scope>NUCLEOTIDE SEQUENCE [LARGE SCALE GENOMIC DNA]</scope>
    <source>
        <strain evidence="7">DA912</strain>
    </source>
</reference>
<dbReference type="GO" id="GO:0006633">
    <property type="term" value="P:fatty acid biosynthetic process"/>
    <property type="evidence" value="ECO:0007669"/>
    <property type="project" value="TreeGrafter"/>
</dbReference>
<dbReference type="PROSITE" id="PS52019">
    <property type="entry name" value="PKS_MFAS_DH"/>
    <property type="match status" value="1"/>
</dbReference>
<dbReference type="Gene3D" id="3.40.366.10">
    <property type="entry name" value="Malonyl-Coenzyme A Acyl Carrier Protein, domain 2"/>
    <property type="match status" value="1"/>
</dbReference>
<keyword evidence="3" id="KW-0560">Oxidoreductase</keyword>
<dbReference type="InterPro" id="IPR001227">
    <property type="entry name" value="Ac_transferase_dom_sf"/>
</dbReference>
<dbReference type="GO" id="GO:0004312">
    <property type="term" value="F:fatty acid synthase activity"/>
    <property type="evidence" value="ECO:0007669"/>
    <property type="project" value="TreeGrafter"/>
</dbReference>
<dbReference type="Pfam" id="PF08659">
    <property type="entry name" value="KR"/>
    <property type="match status" value="1"/>
</dbReference>
<evidence type="ECO:0000313" key="8">
    <source>
        <dbReference type="Proteomes" id="UP000034680"/>
    </source>
</evidence>
<dbReference type="Gene3D" id="3.10.129.110">
    <property type="entry name" value="Polyketide synthase dehydratase"/>
    <property type="match status" value="1"/>
</dbReference>
<evidence type="ECO:0000259" key="6">
    <source>
        <dbReference type="PROSITE" id="PS52019"/>
    </source>
</evidence>
<evidence type="ECO:0000256" key="5">
    <source>
        <dbReference type="PROSITE-ProRule" id="PRU01363"/>
    </source>
</evidence>
<sequence>MPDRIAAADDGTCHRKLLVETAYHSHHMRAVANDYRGRLLNGENTTAATGQEAGVAFVSSVTAQAYLHRKEPYHDRLGVAFPEGTDLEPRWRHFVSLATLPWLADHVVDGLVVFPGAGYLCMAIEGVAQLVRQRFPQRSIETVAPRNVLFKRGLVVPESEQVELQLSFKPLADLELGFESTVCGAREAAGNTRDICDELGWHVDIDFMRARDLPENSSLPAAVAQISLKKHANIGLGASAELTEEVLHAVQSNDDNKVASHDFVESTPGCFEAAAAHLSDFTVRYRVLRHDKLTTEKVGALCRGEGIGSIEDTVVVILDDKPTPILFGRWLGHALADGSDSGPEPRYHRFTDSQRPLRLSPDDSAIYVDDENVYSTPLADDEVEVEVRDVVLSSKSGDTGTTTLGGLVARAGTNVTSLAMGDNVIALVPVVNDSRLRIRSSHASLFPSSVLAATSAALPLDAMAASHALRAMACLSSSTGTVLVHGPRLLQDERPSPSPDLTALVTAAAATLEYVRLSGLDIPVHDVANTIDALRMVNTGVHKKESPIGLLSYEGYTVVTRAEAEGTLALHDTSASPNLDFVLSLSSFAGIVGAGTLAAYNAGNAVQDALAHENAALDKQQSTRFLTVDLGWTEDAGFTAGDDKPQLTFEQVVAEGDADAVVDFVSRALAGQLARLMSVDVGVIDVRYLWTLILF</sequence>
<evidence type="ECO:0000256" key="3">
    <source>
        <dbReference type="ARBA" id="ARBA00023002"/>
    </source>
</evidence>
<dbReference type="PANTHER" id="PTHR43775">
    <property type="entry name" value="FATTY ACID SYNTHASE"/>
    <property type="match status" value="1"/>
</dbReference>
<dbReference type="InterPro" id="IPR049552">
    <property type="entry name" value="PKS_DH_N"/>
</dbReference>
<dbReference type="OrthoDB" id="329835at2759"/>
<accession>A0A0G2FXM7</accession>
<dbReference type="InterPro" id="IPR013968">
    <property type="entry name" value="PKS_KR"/>
</dbReference>
<dbReference type="SMART" id="SM00826">
    <property type="entry name" value="PKS_DH"/>
    <property type="match status" value="1"/>
</dbReference>
<keyword evidence="8" id="KW-1185">Reference proteome</keyword>
<comment type="caution">
    <text evidence="7">The sequence shown here is derived from an EMBL/GenBank/DDBJ whole genome shotgun (WGS) entry which is preliminary data.</text>
</comment>
<organism evidence="7 8">
    <name type="scientific">Diaporthe ampelina</name>
    <dbReference type="NCBI Taxonomy" id="1214573"/>
    <lineage>
        <taxon>Eukaryota</taxon>
        <taxon>Fungi</taxon>
        <taxon>Dikarya</taxon>
        <taxon>Ascomycota</taxon>
        <taxon>Pezizomycotina</taxon>
        <taxon>Sordariomycetes</taxon>
        <taxon>Sordariomycetidae</taxon>
        <taxon>Diaporthales</taxon>
        <taxon>Diaporthaceae</taxon>
        <taxon>Diaporthe</taxon>
    </lineage>
</organism>
<comment type="caution">
    <text evidence="5">Lacks conserved residue(s) required for the propagation of feature annotation.</text>
</comment>
<dbReference type="Pfam" id="PF21089">
    <property type="entry name" value="PKS_DH_N"/>
    <property type="match status" value="1"/>
</dbReference>
<evidence type="ECO:0000256" key="2">
    <source>
        <dbReference type="ARBA" id="ARBA00022553"/>
    </source>
</evidence>
<feature type="region of interest" description="N-terminal hotdog fold" evidence="5">
    <location>
        <begin position="74"/>
        <end position="233"/>
    </location>
</feature>
<dbReference type="InterPro" id="IPR020807">
    <property type="entry name" value="PKS_DH"/>
</dbReference>
<keyword evidence="4" id="KW-0511">Multifunctional enzyme</keyword>
<dbReference type="InterPro" id="IPR050091">
    <property type="entry name" value="PKS_NRPS_Biosynth_Enz"/>
</dbReference>
<dbReference type="AlphaFoldDB" id="A0A0G2FXM7"/>
<dbReference type="GO" id="GO:0016491">
    <property type="term" value="F:oxidoreductase activity"/>
    <property type="evidence" value="ECO:0007669"/>
    <property type="project" value="UniProtKB-KW"/>
</dbReference>
<dbReference type="InterPro" id="IPR057326">
    <property type="entry name" value="KR_dom"/>
</dbReference>
<keyword evidence="2" id="KW-0597">Phosphoprotein</keyword>
<dbReference type="InterPro" id="IPR042104">
    <property type="entry name" value="PKS_dehydratase_sf"/>
</dbReference>
<dbReference type="EMBL" id="LCUC01000045">
    <property type="protein sequence ID" value="KKY38892.1"/>
    <property type="molecule type" value="Genomic_DNA"/>
</dbReference>
<dbReference type="PANTHER" id="PTHR43775:SF37">
    <property type="entry name" value="SI:DKEY-61P9.11"/>
    <property type="match status" value="1"/>
</dbReference>
<dbReference type="GO" id="GO:0044550">
    <property type="term" value="P:secondary metabolite biosynthetic process"/>
    <property type="evidence" value="ECO:0007669"/>
    <property type="project" value="UniProtKB-ARBA"/>
</dbReference>
<dbReference type="InterPro" id="IPR036291">
    <property type="entry name" value="NAD(P)-bd_dom_sf"/>
</dbReference>
<feature type="domain" description="PKS/mFAS DH" evidence="6">
    <location>
        <begin position="74"/>
        <end position="418"/>
    </location>
</feature>
<dbReference type="STRING" id="1214573.A0A0G2FXM7"/>
<dbReference type="InterPro" id="IPR049900">
    <property type="entry name" value="PKS_mFAS_DH"/>
</dbReference>
<proteinExistence type="predicted"/>
<reference evidence="7 8" key="1">
    <citation type="submission" date="2015-05" db="EMBL/GenBank/DDBJ databases">
        <title>Distinctive expansion of gene families associated with plant cell wall degradation and secondary metabolism in the genomes of grapevine trunk pathogens.</title>
        <authorList>
            <person name="Lawrence D.P."/>
            <person name="Travadon R."/>
            <person name="Rolshausen P.E."/>
            <person name="Baumgartner K."/>
        </authorList>
    </citation>
    <scope>NUCLEOTIDE SEQUENCE [LARGE SCALE GENOMIC DNA]</scope>
    <source>
        <strain evidence="7">DA912</strain>
    </source>
</reference>
<dbReference type="SUPFAM" id="SSF51735">
    <property type="entry name" value="NAD(P)-binding Rossmann-fold domains"/>
    <property type="match status" value="1"/>
</dbReference>
<keyword evidence="1" id="KW-0596">Phosphopantetheine</keyword>
<name>A0A0G2FXM7_9PEZI</name>
<dbReference type="Gene3D" id="3.40.50.720">
    <property type="entry name" value="NAD(P)-binding Rossmann-like Domain"/>
    <property type="match status" value="1"/>
</dbReference>
<feature type="region of interest" description="C-terminal hotdog fold" evidence="5">
    <location>
        <begin position="255"/>
        <end position="418"/>
    </location>
</feature>
<protein>
    <submittedName>
        <fullName evidence="7">Putative polyketide synthase</fullName>
    </submittedName>
</protein>
<evidence type="ECO:0000256" key="4">
    <source>
        <dbReference type="ARBA" id="ARBA00023268"/>
    </source>
</evidence>
<dbReference type="Proteomes" id="UP000034680">
    <property type="component" value="Unassembled WGS sequence"/>
</dbReference>
<evidence type="ECO:0000313" key="7">
    <source>
        <dbReference type="EMBL" id="KKY38892.1"/>
    </source>
</evidence>
<evidence type="ECO:0000256" key="1">
    <source>
        <dbReference type="ARBA" id="ARBA00022450"/>
    </source>
</evidence>
<dbReference type="Gene3D" id="3.90.180.10">
    <property type="entry name" value="Medium-chain alcohol dehydrogenases, catalytic domain"/>
    <property type="match status" value="1"/>
</dbReference>
<gene>
    <name evidence="7" type="ORF">UCDDA912_g01154</name>
</gene>